<reference evidence="2" key="1">
    <citation type="submission" date="2020-04" db="EMBL/GenBank/DDBJ databases">
        <title>Description of Shewanella salipaludis sp. nov., isolated from a salt marsh.</title>
        <authorList>
            <person name="Park S."/>
            <person name="Yoon J.-H."/>
        </authorList>
    </citation>
    <scope>NUCLEOTIDE SEQUENCE</scope>
    <source>
        <strain evidence="2">SHSM-M6</strain>
    </source>
</reference>
<evidence type="ECO:0000313" key="3">
    <source>
        <dbReference type="Proteomes" id="UP000737113"/>
    </source>
</evidence>
<organism evidence="2 3">
    <name type="scientific">Shewanella salipaludis</name>
    <dbReference type="NCBI Taxonomy" id="2723052"/>
    <lineage>
        <taxon>Bacteria</taxon>
        <taxon>Pseudomonadati</taxon>
        <taxon>Pseudomonadota</taxon>
        <taxon>Gammaproteobacteria</taxon>
        <taxon>Alteromonadales</taxon>
        <taxon>Shewanellaceae</taxon>
        <taxon>Shewanella</taxon>
    </lineage>
</organism>
<dbReference type="Proteomes" id="UP000737113">
    <property type="component" value="Unassembled WGS sequence"/>
</dbReference>
<keyword evidence="3" id="KW-1185">Reference proteome</keyword>
<dbReference type="InterPro" id="IPR041581">
    <property type="entry name" value="Glyoxalase_6"/>
</dbReference>
<dbReference type="PANTHER" id="PTHR35908:SF1">
    <property type="entry name" value="CONSERVED PROTEIN"/>
    <property type="match status" value="1"/>
</dbReference>
<proteinExistence type="predicted"/>
<name>A0A972FU20_9GAMM</name>
<dbReference type="AlphaFoldDB" id="A0A972FU20"/>
<dbReference type="PANTHER" id="PTHR35908">
    <property type="entry name" value="HYPOTHETICAL FUSION PROTEIN"/>
    <property type="match status" value="1"/>
</dbReference>
<comment type="caution">
    <text evidence="2">The sequence shown here is derived from an EMBL/GenBank/DDBJ whole genome shotgun (WGS) entry which is preliminary data.</text>
</comment>
<gene>
    <name evidence="2" type="ORF">HC757_11400</name>
</gene>
<evidence type="ECO:0000259" key="1">
    <source>
        <dbReference type="Pfam" id="PF18029"/>
    </source>
</evidence>
<sequence>MHRSRLAAFVIDSKVDDIEEANRFWESALGYPCVRSSEAWSDRYSHLDVPDVQPNLLIQKVTHESRVHLDIETDNIPAEVARLSELGAKVLTRFERWVVMEAPTGHRFCVVNPQRADFQDAADVNVWD</sequence>
<dbReference type="EMBL" id="JAAXYH010000007">
    <property type="protein sequence ID" value="NMH65771.1"/>
    <property type="molecule type" value="Genomic_DNA"/>
</dbReference>
<evidence type="ECO:0000313" key="2">
    <source>
        <dbReference type="EMBL" id="NMH65771.1"/>
    </source>
</evidence>
<dbReference type="RefSeq" id="WP_169564499.1">
    <property type="nucleotide sequence ID" value="NZ_JAAXYH010000007.1"/>
</dbReference>
<dbReference type="Pfam" id="PF18029">
    <property type="entry name" value="Glyoxalase_6"/>
    <property type="match status" value="1"/>
</dbReference>
<dbReference type="Gene3D" id="3.10.180.10">
    <property type="entry name" value="2,3-Dihydroxybiphenyl 1,2-Dioxygenase, domain 1"/>
    <property type="match status" value="1"/>
</dbReference>
<dbReference type="SUPFAM" id="SSF54593">
    <property type="entry name" value="Glyoxalase/Bleomycin resistance protein/Dihydroxybiphenyl dioxygenase"/>
    <property type="match status" value="1"/>
</dbReference>
<accession>A0A972FU20</accession>
<protein>
    <submittedName>
        <fullName evidence="2">VOC family protein</fullName>
    </submittedName>
</protein>
<dbReference type="InterPro" id="IPR029068">
    <property type="entry name" value="Glyas_Bleomycin-R_OHBP_Dase"/>
</dbReference>
<feature type="domain" description="Glyoxalase-like" evidence="1">
    <location>
        <begin position="9"/>
        <end position="111"/>
    </location>
</feature>